<evidence type="ECO:0000313" key="5">
    <source>
        <dbReference type="Proteomes" id="UP001138681"/>
    </source>
</evidence>
<dbReference type="GO" id="GO:0004177">
    <property type="term" value="F:aminopeptidase activity"/>
    <property type="evidence" value="ECO:0007669"/>
    <property type="project" value="UniProtKB-EC"/>
</dbReference>
<evidence type="ECO:0000256" key="2">
    <source>
        <dbReference type="SAM" id="SignalP"/>
    </source>
</evidence>
<feature type="domain" description="AB hydrolase-1" evidence="3">
    <location>
        <begin position="80"/>
        <end position="452"/>
    </location>
</feature>
<feature type="signal peptide" evidence="2">
    <location>
        <begin position="1"/>
        <end position="24"/>
    </location>
</feature>
<dbReference type="Pfam" id="PF00561">
    <property type="entry name" value="Abhydrolase_1"/>
    <property type="match status" value="1"/>
</dbReference>
<comment type="caution">
    <text evidence="4">The sequence shown here is derived from an EMBL/GenBank/DDBJ whole genome shotgun (WGS) entry which is preliminary data.</text>
</comment>
<dbReference type="EMBL" id="JAGSPC010000001">
    <property type="protein sequence ID" value="MBV7259060.1"/>
    <property type="molecule type" value="Genomic_DNA"/>
</dbReference>
<dbReference type="PANTHER" id="PTHR43722:SF1">
    <property type="entry name" value="PROLINE IMINOPEPTIDASE"/>
    <property type="match status" value="1"/>
</dbReference>
<protein>
    <recommendedName>
        <fullName evidence="1">Proline iminopeptidase</fullName>
    </recommendedName>
</protein>
<evidence type="ECO:0000313" key="4">
    <source>
        <dbReference type="EMBL" id="MBV7259060.1"/>
    </source>
</evidence>
<dbReference type="GO" id="GO:0005737">
    <property type="term" value="C:cytoplasm"/>
    <property type="evidence" value="ECO:0007669"/>
    <property type="project" value="InterPro"/>
</dbReference>
<organism evidence="4 5">
    <name type="scientific">Erythrobacter crassostreae</name>
    <dbReference type="NCBI Taxonomy" id="2828328"/>
    <lineage>
        <taxon>Bacteria</taxon>
        <taxon>Pseudomonadati</taxon>
        <taxon>Pseudomonadota</taxon>
        <taxon>Alphaproteobacteria</taxon>
        <taxon>Sphingomonadales</taxon>
        <taxon>Erythrobacteraceae</taxon>
        <taxon>Erythrobacter/Porphyrobacter group</taxon>
        <taxon>Erythrobacter</taxon>
    </lineage>
</organism>
<gene>
    <name evidence="4" type="ORF">KCG46_05645</name>
</gene>
<name>A0A9X1JKH7_9SPHN</name>
<dbReference type="PANTHER" id="PTHR43722">
    <property type="entry name" value="PROLINE IMINOPEPTIDASE"/>
    <property type="match status" value="1"/>
</dbReference>
<dbReference type="AlphaFoldDB" id="A0A9X1JKH7"/>
<sequence length="489" mass="52892">MPRSTILTSLALAMAIPVFAPAMAHTAPNEEAITFETRTGETVEAYSGFLTVPMNRSDPDSGTTKVAYVRFPATTETPGNPIVYLSGGPGGSGIGTAKGPRFPLFMAMRQHGDVIALDQRGTGQSDKPAPCVSSVEIGEMERISDAEHAERYKLATRECAAQWKENGVDLRGFTTAESAQDLSDLRQHLGAGQISLWSISYGSHLALAALSAIPDELDRVIMAATEGLDQTVKLPSRTLGYFGRLQAAVDAQPEAARLYPNILGLIERVHAKLDANPMTVIVPTKDGGSYDLLLQKRHLQQFSGGLISDPQYAAVLLMMYRQLDEGDPTMITFILQRFWSPDEPITFSAMSLAMDRASGITPARLKAFEQQASSSPVGKYMNFPMPQILDELKEVDIGPAFRDGPFGDTPVLMLTGTLDGRTYPEGHIEATAGLSKVEHITVENAGHNLFMTSSEVQDAMHTFMRGEAVKSDRITVEAPDFSKLPDLGG</sequence>
<keyword evidence="5" id="KW-1185">Reference proteome</keyword>
<dbReference type="RefSeq" id="WP_218404305.1">
    <property type="nucleotide sequence ID" value="NZ_JAGSPC010000001.1"/>
</dbReference>
<proteinExistence type="predicted"/>
<evidence type="ECO:0000256" key="1">
    <source>
        <dbReference type="ARBA" id="ARBA00021843"/>
    </source>
</evidence>
<dbReference type="Proteomes" id="UP001138681">
    <property type="component" value="Unassembled WGS sequence"/>
</dbReference>
<keyword evidence="2" id="KW-0732">Signal</keyword>
<dbReference type="InterPro" id="IPR000073">
    <property type="entry name" value="AB_hydrolase_1"/>
</dbReference>
<feature type="chain" id="PRO_5040945226" description="Proline iminopeptidase" evidence="2">
    <location>
        <begin position="25"/>
        <end position="489"/>
    </location>
</feature>
<reference evidence="4" key="1">
    <citation type="submission" date="2021-04" db="EMBL/GenBank/DDBJ databases">
        <authorList>
            <person name="Pira H."/>
            <person name="Risdian C."/>
            <person name="Wink J."/>
        </authorList>
    </citation>
    <scope>NUCLEOTIDE SEQUENCE</scope>
    <source>
        <strain evidence="4">WH158</strain>
    </source>
</reference>
<dbReference type="GO" id="GO:0006508">
    <property type="term" value="P:proteolysis"/>
    <property type="evidence" value="ECO:0007669"/>
    <property type="project" value="InterPro"/>
</dbReference>
<evidence type="ECO:0000259" key="3">
    <source>
        <dbReference type="Pfam" id="PF00561"/>
    </source>
</evidence>
<keyword evidence="4" id="KW-0378">Hydrolase</keyword>
<accession>A0A9X1JKH7</accession>
<dbReference type="InterPro" id="IPR005944">
    <property type="entry name" value="Pro_iminopeptidase"/>
</dbReference>